<dbReference type="PANTHER" id="PTHR31286">
    <property type="entry name" value="GLYCINE-RICH CELL WALL STRUCTURAL PROTEIN 1.8-LIKE"/>
    <property type="match status" value="1"/>
</dbReference>
<dbReference type="InterPro" id="IPR040256">
    <property type="entry name" value="At4g02000-like"/>
</dbReference>
<feature type="domain" description="DUF4283" evidence="1">
    <location>
        <begin position="41"/>
        <end position="109"/>
    </location>
</feature>
<dbReference type="EMBL" id="JANJYI010000004">
    <property type="protein sequence ID" value="KAK2652502.1"/>
    <property type="molecule type" value="Genomic_DNA"/>
</dbReference>
<accession>A0AAE0CJ59</accession>
<evidence type="ECO:0000313" key="2">
    <source>
        <dbReference type="EMBL" id="KAK2652483.1"/>
    </source>
</evidence>
<keyword evidence="4" id="KW-1185">Reference proteome</keyword>
<dbReference type="Proteomes" id="UP001280121">
    <property type="component" value="Unassembled WGS sequence"/>
</dbReference>
<dbReference type="Pfam" id="PF14111">
    <property type="entry name" value="DUF4283"/>
    <property type="match status" value="1"/>
</dbReference>
<dbReference type="InterPro" id="IPR025558">
    <property type="entry name" value="DUF4283"/>
</dbReference>
<dbReference type="PANTHER" id="PTHR31286:SF167">
    <property type="entry name" value="OS09G0268800 PROTEIN"/>
    <property type="match status" value="1"/>
</dbReference>
<proteinExistence type="predicted"/>
<evidence type="ECO:0000313" key="3">
    <source>
        <dbReference type="EMBL" id="KAK2652502.1"/>
    </source>
</evidence>
<evidence type="ECO:0000313" key="4">
    <source>
        <dbReference type="Proteomes" id="UP001280121"/>
    </source>
</evidence>
<reference evidence="2" key="1">
    <citation type="journal article" date="2023" name="Plant J.">
        <title>Genome sequences and population genomics provide insights into the demographic history, inbreeding, and mutation load of two 'living fossil' tree species of Dipteronia.</title>
        <authorList>
            <person name="Feng Y."/>
            <person name="Comes H.P."/>
            <person name="Chen J."/>
            <person name="Zhu S."/>
            <person name="Lu R."/>
            <person name="Zhang X."/>
            <person name="Li P."/>
            <person name="Qiu J."/>
            <person name="Olsen K.M."/>
            <person name="Qiu Y."/>
        </authorList>
    </citation>
    <scope>NUCLEOTIDE SEQUENCE</scope>
    <source>
        <strain evidence="2">KIB01</strain>
    </source>
</reference>
<comment type="caution">
    <text evidence="2">The sequence shown here is derived from an EMBL/GenBank/DDBJ whole genome shotgun (WGS) entry which is preliminary data.</text>
</comment>
<organism evidence="2 4">
    <name type="scientific">Dipteronia dyeriana</name>
    <dbReference type="NCBI Taxonomy" id="168575"/>
    <lineage>
        <taxon>Eukaryota</taxon>
        <taxon>Viridiplantae</taxon>
        <taxon>Streptophyta</taxon>
        <taxon>Embryophyta</taxon>
        <taxon>Tracheophyta</taxon>
        <taxon>Spermatophyta</taxon>
        <taxon>Magnoliopsida</taxon>
        <taxon>eudicotyledons</taxon>
        <taxon>Gunneridae</taxon>
        <taxon>Pentapetalae</taxon>
        <taxon>rosids</taxon>
        <taxon>malvids</taxon>
        <taxon>Sapindales</taxon>
        <taxon>Sapindaceae</taxon>
        <taxon>Hippocastanoideae</taxon>
        <taxon>Acereae</taxon>
        <taxon>Dipteronia</taxon>
    </lineage>
</organism>
<name>A0AAE0CJ59_9ROSI</name>
<dbReference type="AlphaFoldDB" id="A0AAE0CJ59"/>
<protein>
    <recommendedName>
        <fullName evidence="1">DUF4283 domain-containing protein</fullName>
    </recommendedName>
</protein>
<sequence length="395" mass="44549">MSADEVARLCQALYLKDRERPLVPLQMNLRDEGEKKMGFRLLGKLLSNRLTNRDVFINLFPRLWRTVEGFDIEVISGNTFSFTVKNASDRWRVLQGGLWNFNKSLLVLEEPVGKGEIKGMSFSKVAFWVQIHNMPLICMMAEIGRFLGGMIGEVKDIDTGKSEAKVGDGPEDYNQLFGSWLKADSPIKFGKSHQRKEGGQAEEEKTGTSDFARLLGRDFEVGGDQGEIFIGLRQTHQDPSVDWDKLKRDMEVPLSGGMHGNYTGFLEGDIVTKYKEKVHACKNLDHILAREKIPQDDSQQVVELQEDSQKVKEDKTVEGKEVINVHKGVSVGKWKRWVRDGVRNDFGLIEDSKFGKRYASNGEKSVEKKQKIDNKGENMTTVCNGLSAGRSIPTC</sequence>
<dbReference type="EMBL" id="JANJYI010000004">
    <property type="protein sequence ID" value="KAK2652483.1"/>
    <property type="molecule type" value="Genomic_DNA"/>
</dbReference>
<gene>
    <name evidence="2" type="ORF">Ddye_012339</name>
    <name evidence="3" type="ORF">Ddye_012358</name>
</gene>
<evidence type="ECO:0000259" key="1">
    <source>
        <dbReference type="Pfam" id="PF14111"/>
    </source>
</evidence>